<organism evidence="2">
    <name type="scientific">Acromyrmex echinatior</name>
    <name type="common">Panamanian leafcutter ant</name>
    <name type="synonym">Acromyrmex octospinosus echinatior</name>
    <dbReference type="NCBI Taxonomy" id="103372"/>
    <lineage>
        <taxon>Eukaryota</taxon>
        <taxon>Metazoa</taxon>
        <taxon>Ecdysozoa</taxon>
        <taxon>Arthropoda</taxon>
        <taxon>Hexapoda</taxon>
        <taxon>Insecta</taxon>
        <taxon>Pterygota</taxon>
        <taxon>Neoptera</taxon>
        <taxon>Endopterygota</taxon>
        <taxon>Hymenoptera</taxon>
        <taxon>Apocrita</taxon>
        <taxon>Aculeata</taxon>
        <taxon>Formicoidea</taxon>
        <taxon>Formicidae</taxon>
        <taxon>Myrmicinae</taxon>
        <taxon>Acromyrmex</taxon>
    </lineage>
</organism>
<name>F4X0D7_ACREC</name>
<dbReference type="AlphaFoldDB" id="F4X0D7"/>
<protein>
    <submittedName>
        <fullName evidence="1">Uncharacterized protein</fullName>
    </submittedName>
</protein>
<gene>
    <name evidence="1" type="ORF">G5I_11729</name>
</gene>
<sequence length="136" mass="14859">MVNPVAARNNKGSSDITGDGVLLSNGIEFLTDKKGELHSRNPADIVSTSSCRPITMPDIASSALLRRGIAVIPWDLLIMGQDQLIRGHIAAESEMDAKRWRQQQQQLTVVTDDVYTDIRGAFSLALQILALKSWAS</sequence>
<accession>F4X0D7</accession>
<evidence type="ECO:0000313" key="2">
    <source>
        <dbReference type="Proteomes" id="UP000007755"/>
    </source>
</evidence>
<evidence type="ECO:0000313" key="1">
    <source>
        <dbReference type="EMBL" id="EGI60095.1"/>
    </source>
</evidence>
<dbReference type="EMBL" id="GL888497">
    <property type="protein sequence ID" value="EGI60095.1"/>
    <property type="molecule type" value="Genomic_DNA"/>
</dbReference>
<proteinExistence type="predicted"/>
<keyword evidence="2" id="KW-1185">Reference proteome</keyword>
<reference evidence="1" key="1">
    <citation type="submission" date="2011-02" db="EMBL/GenBank/DDBJ databases">
        <title>The genome of the leaf-cutting ant Acromyrmex echinatior suggests key adaptations to social evolution and fungus farming.</title>
        <authorList>
            <person name="Nygaard S."/>
            <person name="Zhang G."/>
        </authorList>
    </citation>
    <scope>NUCLEOTIDE SEQUENCE</scope>
</reference>
<dbReference type="Proteomes" id="UP000007755">
    <property type="component" value="Unassembled WGS sequence"/>
</dbReference>
<dbReference type="InParanoid" id="F4X0D7"/>